<dbReference type="GO" id="GO:0000166">
    <property type="term" value="F:nucleotide binding"/>
    <property type="evidence" value="ECO:0007669"/>
    <property type="project" value="InterPro"/>
</dbReference>
<evidence type="ECO:0000256" key="1">
    <source>
        <dbReference type="ARBA" id="ARBA00023002"/>
    </source>
</evidence>
<dbReference type="Proteomes" id="UP000236728">
    <property type="component" value="Unassembled WGS sequence"/>
</dbReference>
<accession>A0A1H6ACQ4</accession>
<sequence length="392" mass="43290">MCYNWACPVSISPSLRPAAADFGPALRVGIVGCGKIADAHAEVLTFLPGATLVAVCDREVLLAEQLAKRFAVPRYYTDAAEMLAAEKLDVVHITTPPAAHLPLTKQCVEAGANVFLEKPLTLTAPESVELIRAVEAAGKRLAMNYWPNFEPQMMEFKQRLAAGEFGEPVHIEASIGYDLGGAYGQALMSDPNHWVHRMPGKLFQNIMDHMFNRIVPFFPDGDPEVQAFGFKYRTEIRNDSTDALLDQLRVVLRSGRLSAYATLASQAQPVGNTLKLYGTRATVEVDFNLRTVVTTGSQRYPSSLGRLFPPFQQAMQYLRQGRKNVRAFRQHRFHFFAGMTELLTQYYAAIRSGGPLPISYAEMLSTARIMDEVNAQVYPQNNTPNATDGGAA</sequence>
<evidence type="ECO:0000313" key="4">
    <source>
        <dbReference type="Proteomes" id="UP000236728"/>
    </source>
</evidence>
<dbReference type="PANTHER" id="PTHR43818:SF11">
    <property type="entry name" value="BCDNA.GH03377"/>
    <property type="match status" value="1"/>
</dbReference>
<organism evidence="3 4">
    <name type="scientific">Bryocella elongata</name>
    <dbReference type="NCBI Taxonomy" id="863522"/>
    <lineage>
        <taxon>Bacteria</taxon>
        <taxon>Pseudomonadati</taxon>
        <taxon>Acidobacteriota</taxon>
        <taxon>Terriglobia</taxon>
        <taxon>Terriglobales</taxon>
        <taxon>Acidobacteriaceae</taxon>
        <taxon>Bryocella</taxon>
    </lineage>
</organism>
<dbReference type="InterPro" id="IPR000683">
    <property type="entry name" value="Gfo/Idh/MocA-like_OxRdtase_N"/>
</dbReference>
<protein>
    <submittedName>
        <fullName evidence="3">Predicted dehydrogenase</fullName>
    </submittedName>
</protein>
<keyword evidence="4" id="KW-1185">Reference proteome</keyword>
<dbReference type="InterPro" id="IPR050463">
    <property type="entry name" value="Gfo/Idh/MocA_oxidrdct_glycsds"/>
</dbReference>
<dbReference type="SUPFAM" id="SSF51735">
    <property type="entry name" value="NAD(P)-binding Rossmann-fold domains"/>
    <property type="match status" value="1"/>
</dbReference>
<keyword evidence="1" id="KW-0560">Oxidoreductase</keyword>
<gene>
    <name evidence="3" type="ORF">SAMN05421819_3047</name>
</gene>
<dbReference type="GO" id="GO:0016491">
    <property type="term" value="F:oxidoreductase activity"/>
    <property type="evidence" value="ECO:0007669"/>
    <property type="project" value="UniProtKB-KW"/>
</dbReference>
<dbReference type="Gene3D" id="3.40.50.720">
    <property type="entry name" value="NAD(P)-binding Rossmann-like Domain"/>
    <property type="match status" value="1"/>
</dbReference>
<evidence type="ECO:0000259" key="2">
    <source>
        <dbReference type="Pfam" id="PF01408"/>
    </source>
</evidence>
<dbReference type="PANTHER" id="PTHR43818">
    <property type="entry name" value="BCDNA.GH03377"/>
    <property type="match status" value="1"/>
</dbReference>
<dbReference type="SUPFAM" id="SSF55347">
    <property type="entry name" value="Glyceraldehyde-3-phosphate dehydrogenase-like, C-terminal domain"/>
    <property type="match status" value="1"/>
</dbReference>
<dbReference type="EMBL" id="FNVA01000005">
    <property type="protein sequence ID" value="SEG45964.1"/>
    <property type="molecule type" value="Genomic_DNA"/>
</dbReference>
<dbReference type="AlphaFoldDB" id="A0A1H6ACQ4"/>
<evidence type="ECO:0000313" key="3">
    <source>
        <dbReference type="EMBL" id="SEG45964.1"/>
    </source>
</evidence>
<feature type="domain" description="Gfo/Idh/MocA-like oxidoreductase N-terminal" evidence="2">
    <location>
        <begin position="26"/>
        <end position="145"/>
    </location>
</feature>
<name>A0A1H6ACQ4_9BACT</name>
<reference evidence="3 4" key="1">
    <citation type="submission" date="2016-10" db="EMBL/GenBank/DDBJ databases">
        <authorList>
            <person name="de Groot N.N."/>
        </authorList>
    </citation>
    <scope>NUCLEOTIDE SEQUENCE [LARGE SCALE GENOMIC DNA]</scope>
    <source>
        <strain evidence="3 4">DSM 22489</strain>
    </source>
</reference>
<proteinExistence type="predicted"/>
<dbReference type="Gene3D" id="3.30.360.10">
    <property type="entry name" value="Dihydrodipicolinate Reductase, domain 2"/>
    <property type="match status" value="1"/>
</dbReference>
<dbReference type="Pfam" id="PF01408">
    <property type="entry name" value="GFO_IDH_MocA"/>
    <property type="match status" value="1"/>
</dbReference>
<dbReference type="InterPro" id="IPR036291">
    <property type="entry name" value="NAD(P)-bd_dom_sf"/>
</dbReference>